<dbReference type="SUPFAM" id="SSF46785">
    <property type="entry name" value="Winged helix' DNA-binding domain"/>
    <property type="match status" value="1"/>
</dbReference>
<organism evidence="6 7">
    <name type="scientific">Vitreoscilla massiliensis</name>
    <dbReference type="NCBI Taxonomy" id="1689272"/>
    <lineage>
        <taxon>Bacteria</taxon>
        <taxon>Pseudomonadati</taxon>
        <taxon>Pseudomonadota</taxon>
        <taxon>Betaproteobacteria</taxon>
        <taxon>Neisseriales</taxon>
        <taxon>Neisseriaceae</taxon>
        <taxon>Vitreoscilla</taxon>
    </lineage>
</organism>
<keyword evidence="3" id="KW-0238">DNA-binding</keyword>
<keyword evidence="2" id="KW-0805">Transcription regulation</keyword>
<comment type="similarity">
    <text evidence="1">Belongs to the LysR transcriptional regulatory family.</text>
</comment>
<evidence type="ECO:0000313" key="6">
    <source>
        <dbReference type="EMBL" id="UOO90167.1"/>
    </source>
</evidence>
<reference evidence="6 7" key="1">
    <citation type="journal article" date="2022" name="Res Sq">
        <title>Evolution of multicellular longitudinally dividing oral cavity symbionts (Neisseriaceae).</title>
        <authorList>
            <person name="Nyongesa S."/>
            <person name="Weber P."/>
            <person name="Bernet E."/>
            <person name="Pullido F."/>
            <person name="Nieckarz M."/>
            <person name="Delaby M."/>
            <person name="Nieves C."/>
            <person name="Viehboeck T."/>
            <person name="Krause N."/>
            <person name="Rivera-Millot A."/>
            <person name="Nakamura A."/>
            <person name="Vischer N."/>
            <person name="VanNieuwenhze M."/>
            <person name="Brun Y."/>
            <person name="Cava F."/>
            <person name="Bulgheresi S."/>
            <person name="Veyrier F."/>
        </authorList>
    </citation>
    <scope>NUCLEOTIDE SEQUENCE [LARGE SCALE GENOMIC DNA]</scope>
    <source>
        <strain evidence="6 7">SN4</strain>
    </source>
</reference>
<dbReference type="PROSITE" id="PS50931">
    <property type="entry name" value="HTH_LYSR"/>
    <property type="match status" value="1"/>
</dbReference>
<dbReference type="NCBIfam" id="NF009327">
    <property type="entry name" value="PRK12684.1"/>
    <property type="match status" value="1"/>
</dbReference>
<evidence type="ECO:0000256" key="1">
    <source>
        <dbReference type="ARBA" id="ARBA00009437"/>
    </source>
</evidence>
<dbReference type="InterPro" id="IPR036390">
    <property type="entry name" value="WH_DNA-bd_sf"/>
</dbReference>
<proteinExistence type="inferred from homology"/>
<sequence length="316" mass="35478">MKLQQLRYTLEVYKHNLNVSEAAEALFTSQPGISKQIRLLEDELGIQIFIRNGKRVVAVSEPGKQVLQVAERMLRDAQNIKKIGAEFSEQDAGSLTIATTHTQARYVLPKIIADFVERFPKVQLSIKQGPPNTICDMVMNGDADFAIATEEIDDYPELSKLPCYQWNRSVVVPDGHPLLELDRPLRISDIAQYPLVTYEFAFTGQSQIARGFIRAGSPPPHVALSAVDTDVIKTYVRLGLGVGLIASMAFIPEEDKGLHLINAEHLFEPSTTQIALRQDSYLRGFAYDFIQLFEPSLTRERISQILYAPINEDFSI</sequence>
<name>A0ABY4E3T6_9NEIS</name>
<dbReference type="Gene3D" id="3.40.190.10">
    <property type="entry name" value="Periplasmic binding protein-like II"/>
    <property type="match status" value="2"/>
</dbReference>
<dbReference type="RefSeq" id="WP_058355939.1">
    <property type="nucleotide sequence ID" value="NZ_CABKVG010000008.1"/>
</dbReference>
<dbReference type="InterPro" id="IPR000847">
    <property type="entry name" value="LysR_HTH_N"/>
</dbReference>
<evidence type="ECO:0000313" key="7">
    <source>
        <dbReference type="Proteomes" id="UP000832011"/>
    </source>
</evidence>
<protein>
    <submittedName>
        <fullName evidence="6">CysB family HTH-type transcriptional regulator</fullName>
    </submittedName>
</protein>
<dbReference type="Pfam" id="PF03466">
    <property type="entry name" value="LysR_substrate"/>
    <property type="match status" value="1"/>
</dbReference>
<gene>
    <name evidence="6" type="ORF">LVJ82_04035</name>
</gene>
<dbReference type="Proteomes" id="UP000832011">
    <property type="component" value="Chromosome"/>
</dbReference>
<dbReference type="SUPFAM" id="SSF53850">
    <property type="entry name" value="Periplasmic binding protein-like II"/>
    <property type="match status" value="1"/>
</dbReference>
<dbReference type="InterPro" id="IPR037423">
    <property type="entry name" value="CysB_PBP2"/>
</dbReference>
<dbReference type="Gene3D" id="1.10.10.10">
    <property type="entry name" value="Winged helix-like DNA-binding domain superfamily/Winged helix DNA-binding domain"/>
    <property type="match status" value="1"/>
</dbReference>
<keyword evidence="4" id="KW-0804">Transcription</keyword>
<evidence type="ECO:0000256" key="4">
    <source>
        <dbReference type="ARBA" id="ARBA00023163"/>
    </source>
</evidence>
<dbReference type="InterPro" id="IPR036388">
    <property type="entry name" value="WH-like_DNA-bd_sf"/>
</dbReference>
<feature type="domain" description="HTH lysR-type" evidence="5">
    <location>
        <begin position="1"/>
        <end position="59"/>
    </location>
</feature>
<dbReference type="Pfam" id="PF00126">
    <property type="entry name" value="HTH_1"/>
    <property type="match status" value="1"/>
</dbReference>
<evidence type="ECO:0000256" key="3">
    <source>
        <dbReference type="ARBA" id="ARBA00023125"/>
    </source>
</evidence>
<keyword evidence="7" id="KW-1185">Reference proteome</keyword>
<dbReference type="PRINTS" id="PR00039">
    <property type="entry name" value="HTHLYSR"/>
</dbReference>
<dbReference type="PANTHER" id="PTHR30126">
    <property type="entry name" value="HTH-TYPE TRANSCRIPTIONAL REGULATOR"/>
    <property type="match status" value="1"/>
</dbReference>
<dbReference type="InterPro" id="IPR005119">
    <property type="entry name" value="LysR_subst-bd"/>
</dbReference>
<dbReference type="PANTHER" id="PTHR30126:SF6">
    <property type="entry name" value="HTH-TYPE TRANSCRIPTIONAL REGULATOR CYSB-RELATED"/>
    <property type="match status" value="1"/>
</dbReference>
<evidence type="ECO:0000259" key="5">
    <source>
        <dbReference type="PROSITE" id="PS50931"/>
    </source>
</evidence>
<dbReference type="CDD" id="cd08413">
    <property type="entry name" value="PBP2_CysB_like"/>
    <property type="match status" value="1"/>
</dbReference>
<accession>A0ABY4E3T6</accession>
<dbReference type="EMBL" id="CP091511">
    <property type="protein sequence ID" value="UOO90167.1"/>
    <property type="molecule type" value="Genomic_DNA"/>
</dbReference>
<evidence type="ECO:0000256" key="2">
    <source>
        <dbReference type="ARBA" id="ARBA00023015"/>
    </source>
</evidence>